<feature type="domain" description="Cas12f1-like TNB" evidence="2">
    <location>
        <begin position="11"/>
        <end position="43"/>
    </location>
</feature>
<evidence type="ECO:0000313" key="3">
    <source>
        <dbReference type="EMBL" id="OTW43449.1"/>
    </source>
</evidence>
<dbReference type="Pfam" id="PF07282">
    <property type="entry name" value="Cas12f1-like_TNB"/>
    <property type="match status" value="1"/>
</dbReference>
<accession>A0A242VWE7</accession>
<proteinExistence type="predicted"/>
<dbReference type="AlphaFoldDB" id="A0A242VWE7"/>
<dbReference type="InterPro" id="IPR010095">
    <property type="entry name" value="Cas12f1-like_TNB"/>
</dbReference>
<evidence type="ECO:0000259" key="2">
    <source>
        <dbReference type="Pfam" id="PF07282"/>
    </source>
</evidence>
<dbReference type="GO" id="GO:0003677">
    <property type="term" value="F:DNA binding"/>
    <property type="evidence" value="ECO:0007669"/>
    <property type="project" value="UniProtKB-KW"/>
</dbReference>
<keyword evidence="1" id="KW-0238">DNA-binding</keyword>
<evidence type="ECO:0000256" key="1">
    <source>
        <dbReference type="ARBA" id="ARBA00023125"/>
    </source>
</evidence>
<organism evidence="3 4">
    <name type="scientific">Bacillus thuringiensis serovar mexicanensis</name>
    <dbReference type="NCBI Taxonomy" id="180868"/>
    <lineage>
        <taxon>Bacteria</taxon>
        <taxon>Bacillati</taxon>
        <taxon>Bacillota</taxon>
        <taxon>Bacilli</taxon>
        <taxon>Bacillales</taxon>
        <taxon>Bacillaceae</taxon>
        <taxon>Bacillus</taxon>
        <taxon>Bacillus cereus group</taxon>
    </lineage>
</organism>
<dbReference type="EMBL" id="NFCF01000124">
    <property type="protein sequence ID" value="OTW43449.1"/>
    <property type="molecule type" value="Genomic_DNA"/>
</dbReference>
<gene>
    <name evidence="3" type="ORF">BK699_36340</name>
</gene>
<protein>
    <recommendedName>
        <fullName evidence="2">Cas12f1-like TNB domain-containing protein</fullName>
    </recommendedName>
</protein>
<name>A0A242VWE7_BACTU</name>
<dbReference type="Proteomes" id="UP000195152">
    <property type="component" value="Unassembled WGS sequence"/>
</dbReference>
<comment type="caution">
    <text evidence="3">The sequence shown here is derived from an EMBL/GenBank/DDBJ whole genome shotgun (WGS) entry which is preliminary data.</text>
</comment>
<evidence type="ECO:0000313" key="4">
    <source>
        <dbReference type="Proteomes" id="UP000195152"/>
    </source>
</evidence>
<reference evidence="3 4" key="1">
    <citation type="submission" date="2016-10" db="EMBL/GenBank/DDBJ databases">
        <title>Comparative genomics of Bacillus thuringiensis reveals a path to pathogens against multiple invertebrate hosts.</title>
        <authorList>
            <person name="Zheng J."/>
            <person name="Gao Q."/>
            <person name="Liu H."/>
            <person name="Peng D."/>
            <person name="Ruan L."/>
            <person name="Sun M."/>
        </authorList>
    </citation>
    <scope>NUCLEOTIDE SEQUENCE [LARGE SCALE GENOMIC DNA]</scope>
    <source>
        <strain evidence="3">BGSC 4AC1</strain>
    </source>
</reference>
<sequence length="47" mass="5146">MLTCSLSCLSHCIEYKANLSGIKVEYVNPAYTSPTCSNCSVKNKSEK</sequence>